<comment type="caution">
    <text evidence="2">The sequence shown here is derived from an EMBL/GenBank/DDBJ whole genome shotgun (WGS) entry which is preliminary data.</text>
</comment>
<dbReference type="EMBL" id="JAAHFQ010000187">
    <property type="protein sequence ID" value="NER28229.1"/>
    <property type="molecule type" value="Genomic_DNA"/>
</dbReference>
<gene>
    <name evidence="2" type="ORF">F6J89_11495</name>
</gene>
<sequence length="124" mass="13303">MCKPKMPLVIICLSLFSLISDVQETQAASSPLITKNTEVTFAAADQQMFLVPNSEESIDLPVSGKDTIPFTILGSVVTLGLGLLSLRKNTIEQLTQEAIALSAPNVANKSTKASRQEIKTVSVR</sequence>
<protein>
    <recommendedName>
        <fullName evidence="3">LPXTG cell wall anchor domain-containing protein</fullName>
    </recommendedName>
</protein>
<organism evidence="2">
    <name type="scientific">Symploca sp. SIO1C4</name>
    <dbReference type="NCBI Taxonomy" id="2607765"/>
    <lineage>
        <taxon>Bacteria</taxon>
        <taxon>Bacillati</taxon>
        <taxon>Cyanobacteriota</taxon>
        <taxon>Cyanophyceae</taxon>
        <taxon>Coleofasciculales</taxon>
        <taxon>Coleofasciculaceae</taxon>
        <taxon>Symploca</taxon>
    </lineage>
</organism>
<evidence type="ECO:0008006" key="3">
    <source>
        <dbReference type="Google" id="ProtNLM"/>
    </source>
</evidence>
<feature type="signal peptide" evidence="1">
    <location>
        <begin position="1"/>
        <end position="27"/>
    </location>
</feature>
<accession>A0A6B3N561</accession>
<evidence type="ECO:0000256" key="1">
    <source>
        <dbReference type="SAM" id="SignalP"/>
    </source>
</evidence>
<evidence type="ECO:0000313" key="2">
    <source>
        <dbReference type="EMBL" id="NER28229.1"/>
    </source>
</evidence>
<keyword evidence="1" id="KW-0732">Signal</keyword>
<feature type="chain" id="PRO_5025476596" description="LPXTG cell wall anchor domain-containing protein" evidence="1">
    <location>
        <begin position="28"/>
        <end position="124"/>
    </location>
</feature>
<name>A0A6B3N561_9CYAN</name>
<reference evidence="2" key="1">
    <citation type="submission" date="2019-11" db="EMBL/GenBank/DDBJ databases">
        <title>Genomic insights into an expanded diversity of filamentous marine cyanobacteria reveals the extraordinary biosynthetic potential of Moorea and Okeania.</title>
        <authorList>
            <person name="Ferreira Leao T."/>
            <person name="Wang M."/>
            <person name="Moss N."/>
            <person name="Da Silva R."/>
            <person name="Sanders J."/>
            <person name="Nurk S."/>
            <person name="Gurevich A."/>
            <person name="Humphrey G."/>
            <person name="Reher R."/>
            <person name="Zhu Q."/>
            <person name="Belda-Ferre P."/>
            <person name="Glukhov E."/>
            <person name="Rex R."/>
            <person name="Dorrestein P.C."/>
            <person name="Knight R."/>
            <person name="Pevzner P."/>
            <person name="Gerwick W.H."/>
            <person name="Gerwick L."/>
        </authorList>
    </citation>
    <scope>NUCLEOTIDE SEQUENCE</scope>
    <source>
        <strain evidence="2">SIO1C4</strain>
    </source>
</reference>
<dbReference type="AlphaFoldDB" id="A0A6B3N561"/>
<proteinExistence type="predicted"/>